<evidence type="ECO:0000313" key="1">
    <source>
        <dbReference type="EMBL" id="TWU17429.1"/>
    </source>
</evidence>
<comment type="caution">
    <text evidence="1">The sequence shown here is derived from an EMBL/GenBank/DDBJ whole genome shotgun (WGS) entry which is preliminary data.</text>
</comment>
<accession>A0A5C6C3J9</accession>
<dbReference type="AlphaFoldDB" id="A0A5C6C3J9"/>
<evidence type="ECO:0000313" key="2">
    <source>
        <dbReference type="Proteomes" id="UP000316304"/>
    </source>
</evidence>
<dbReference type="Proteomes" id="UP000316304">
    <property type="component" value="Unassembled WGS sequence"/>
</dbReference>
<protein>
    <submittedName>
        <fullName evidence="1">Uncharacterized protein</fullName>
    </submittedName>
</protein>
<dbReference type="OrthoDB" id="282802at2"/>
<gene>
    <name evidence="1" type="ORF">Pla52o_52330</name>
</gene>
<reference evidence="1 2" key="1">
    <citation type="submission" date="2019-02" db="EMBL/GenBank/DDBJ databases">
        <title>Deep-cultivation of Planctomycetes and their phenomic and genomic characterization uncovers novel biology.</title>
        <authorList>
            <person name="Wiegand S."/>
            <person name="Jogler M."/>
            <person name="Boedeker C."/>
            <person name="Pinto D."/>
            <person name="Vollmers J."/>
            <person name="Rivas-Marin E."/>
            <person name="Kohn T."/>
            <person name="Peeters S.H."/>
            <person name="Heuer A."/>
            <person name="Rast P."/>
            <person name="Oberbeckmann S."/>
            <person name="Bunk B."/>
            <person name="Jeske O."/>
            <person name="Meyerdierks A."/>
            <person name="Storesund J.E."/>
            <person name="Kallscheuer N."/>
            <person name="Luecker S."/>
            <person name="Lage O.M."/>
            <person name="Pohl T."/>
            <person name="Merkel B.J."/>
            <person name="Hornburger P."/>
            <person name="Mueller R.-W."/>
            <person name="Bruemmer F."/>
            <person name="Labrenz M."/>
            <person name="Spormann A.M."/>
            <person name="Op Den Camp H."/>
            <person name="Overmann J."/>
            <person name="Amann R."/>
            <person name="Jetten M.S.M."/>
            <person name="Mascher T."/>
            <person name="Medema M.H."/>
            <person name="Devos D.P."/>
            <person name="Kaster A.-K."/>
            <person name="Ovreas L."/>
            <person name="Rohde M."/>
            <person name="Galperin M.Y."/>
            <person name="Jogler C."/>
        </authorList>
    </citation>
    <scope>NUCLEOTIDE SEQUENCE [LARGE SCALE GENOMIC DNA]</scope>
    <source>
        <strain evidence="1 2">Pla52o</strain>
    </source>
</reference>
<dbReference type="EMBL" id="SJPT01000012">
    <property type="protein sequence ID" value="TWU17429.1"/>
    <property type="molecule type" value="Genomic_DNA"/>
</dbReference>
<sequence length="161" mass="18250">MITLLVLVFGLPLWASGDDFAITMQKRCEQSEIQQSDQKLEIKIHSSFGIGRIKVERRCPSTSWPETIVLQIQYEAGKPLKELEGFTLRGEKLLITGSRNTGGQMDQFGLAEDQTSFQDKPSGKANIRVDRTNETMRIVIPGKLLADEVSLEIQWVDYYRS</sequence>
<name>A0A5C6C3J9_9BACT</name>
<keyword evidence="2" id="KW-1185">Reference proteome</keyword>
<proteinExistence type="predicted"/>
<organism evidence="1 2">
    <name type="scientific">Novipirellula galeiformis</name>
    <dbReference type="NCBI Taxonomy" id="2528004"/>
    <lineage>
        <taxon>Bacteria</taxon>
        <taxon>Pseudomonadati</taxon>
        <taxon>Planctomycetota</taxon>
        <taxon>Planctomycetia</taxon>
        <taxon>Pirellulales</taxon>
        <taxon>Pirellulaceae</taxon>
        <taxon>Novipirellula</taxon>
    </lineage>
</organism>
<dbReference type="RefSeq" id="WP_146597157.1">
    <property type="nucleotide sequence ID" value="NZ_SJPT01000012.1"/>
</dbReference>